<evidence type="ECO:0000313" key="2">
    <source>
        <dbReference type="Proteomes" id="UP001058514"/>
    </source>
</evidence>
<organism evidence="1 2">
    <name type="scientific">Leisingera aquaemixtae</name>
    <dbReference type="NCBI Taxonomy" id="1396826"/>
    <lineage>
        <taxon>Bacteria</taxon>
        <taxon>Pseudomonadati</taxon>
        <taxon>Pseudomonadota</taxon>
        <taxon>Alphaproteobacteria</taxon>
        <taxon>Rhodobacterales</taxon>
        <taxon>Roseobacteraceae</taxon>
        <taxon>Leisingera</taxon>
    </lineage>
</organism>
<accession>A0ABY5WKF1</accession>
<name>A0ABY5WKF1_9RHOB</name>
<proteinExistence type="predicted"/>
<dbReference type="RefSeq" id="WP_259964881.1">
    <property type="nucleotide sequence ID" value="NZ_CP081051.1"/>
</dbReference>
<keyword evidence="2" id="KW-1185">Reference proteome</keyword>
<dbReference type="InterPro" id="IPR050194">
    <property type="entry name" value="Glycosyltransferase_grp1"/>
</dbReference>
<dbReference type="EMBL" id="CP081051">
    <property type="protein sequence ID" value="UWQ41987.1"/>
    <property type="molecule type" value="Genomic_DNA"/>
</dbReference>
<sequence>MQPGAGKQVAFYAPMKPPHHPVPSGDREIARNLMDLLRSSGADVQLVSDFRSYEKRGEAALQTDLRKAAEAEAARLIREMPAADLWVTYHNYYKAPDLIGPAVARARAIPYVQIESTRAKKRLTGPWAGFAEAAHAAADAAAAIFYFTGQDRFALERDRCGGQIVAPLPPFLPLEDLPAASSLDGPMLTAGMMRAGDKLASYRIIAQTLAHLPGDWRLDIAGDGPARSDVEALMAPFGGRVRFLGQLSREDLSAAYIKSSLFLWPGVNEAFGMVYLEAQAHGLPVAAQNRPGVRDVLLPRPYPDPEDGAAALAAFTAGLLASPALCSGIGREAREYIARNHLAPAAARRFWDIAAPLMETQR</sequence>
<dbReference type="SUPFAM" id="SSF53756">
    <property type="entry name" value="UDP-Glycosyltransferase/glycogen phosphorylase"/>
    <property type="match status" value="1"/>
</dbReference>
<reference evidence="1" key="1">
    <citation type="submission" date="2021-08" db="EMBL/GenBank/DDBJ databases">
        <authorList>
            <person name="Nwanade C."/>
            <person name="Wang M."/>
            <person name="Masoudi A."/>
            <person name="Yu Z."/>
            <person name="Liu J."/>
        </authorList>
    </citation>
    <scope>NUCLEOTIDE SEQUENCE</scope>
    <source>
        <strain evidence="1">S166</strain>
    </source>
</reference>
<protein>
    <submittedName>
        <fullName evidence="1">Glycosyltransferase family 4 protein</fullName>
    </submittedName>
</protein>
<dbReference type="PANTHER" id="PTHR45947">
    <property type="entry name" value="SULFOQUINOVOSYL TRANSFERASE SQD2"/>
    <property type="match status" value="1"/>
</dbReference>
<evidence type="ECO:0000313" key="1">
    <source>
        <dbReference type="EMBL" id="UWQ41987.1"/>
    </source>
</evidence>
<gene>
    <name evidence="1" type="ORF">K3718_02525</name>
</gene>
<dbReference type="Proteomes" id="UP001058514">
    <property type="component" value="Chromosome"/>
</dbReference>
<dbReference type="Gene3D" id="3.40.50.2000">
    <property type="entry name" value="Glycogen Phosphorylase B"/>
    <property type="match status" value="2"/>
</dbReference>
<dbReference type="CDD" id="cd03801">
    <property type="entry name" value="GT4_PimA-like"/>
    <property type="match status" value="1"/>
</dbReference>
<dbReference type="Pfam" id="PF13692">
    <property type="entry name" value="Glyco_trans_1_4"/>
    <property type="match status" value="1"/>
</dbReference>
<dbReference type="PANTHER" id="PTHR45947:SF3">
    <property type="entry name" value="SULFOQUINOVOSYL TRANSFERASE SQD2"/>
    <property type="match status" value="1"/>
</dbReference>